<protein>
    <submittedName>
        <fullName evidence="3">Uncharacterized protein LOC105233283</fullName>
    </submittedName>
</protein>
<dbReference type="RefSeq" id="XP_049310958.1">
    <property type="nucleotide sequence ID" value="XM_049455001.1"/>
</dbReference>
<evidence type="ECO:0000313" key="3">
    <source>
        <dbReference type="RefSeq" id="XP_049310958.1"/>
    </source>
</evidence>
<reference evidence="3" key="1">
    <citation type="submission" date="2025-08" db="UniProtKB">
        <authorList>
            <consortium name="RefSeq"/>
        </authorList>
    </citation>
    <scope>IDENTIFICATION</scope>
    <source>
        <tissue evidence="3">Adult</tissue>
    </source>
</reference>
<name>A0ABM3JNZ7_BACDO</name>
<proteinExistence type="predicted"/>
<keyword evidence="1" id="KW-0732">Signal</keyword>
<feature type="chain" id="PRO_5046413069" evidence="1">
    <location>
        <begin position="17"/>
        <end position="406"/>
    </location>
</feature>
<evidence type="ECO:0000256" key="1">
    <source>
        <dbReference type="SAM" id="SignalP"/>
    </source>
</evidence>
<dbReference type="Proteomes" id="UP001652620">
    <property type="component" value="Chromosome 4"/>
</dbReference>
<gene>
    <name evidence="3" type="primary">LOC105233283</name>
</gene>
<organism evidence="2 3">
    <name type="scientific">Bactrocera dorsalis</name>
    <name type="common">Oriental fruit fly</name>
    <name type="synonym">Dacus dorsalis</name>
    <dbReference type="NCBI Taxonomy" id="27457"/>
    <lineage>
        <taxon>Eukaryota</taxon>
        <taxon>Metazoa</taxon>
        <taxon>Ecdysozoa</taxon>
        <taxon>Arthropoda</taxon>
        <taxon>Hexapoda</taxon>
        <taxon>Insecta</taxon>
        <taxon>Pterygota</taxon>
        <taxon>Neoptera</taxon>
        <taxon>Endopterygota</taxon>
        <taxon>Diptera</taxon>
        <taxon>Brachycera</taxon>
        <taxon>Muscomorpha</taxon>
        <taxon>Tephritoidea</taxon>
        <taxon>Tephritidae</taxon>
        <taxon>Bactrocera</taxon>
        <taxon>Bactrocera</taxon>
    </lineage>
</organism>
<feature type="signal peptide" evidence="1">
    <location>
        <begin position="1"/>
        <end position="16"/>
    </location>
</feature>
<sequence>MKFLICLALLFAVAQANPGIVAPLTYSVVPSVATYAASPYAYSAYAAPAVATYSHTAYSAPAVATYSHVAAPAVYSAPVARVAAVAPVAYSAPVVSTLLKKVHQQKALFIKIQKTSISSTELKRLEQSKQRGRPRQHEHLERCTQLGQQHEKCYTTKSWVLAWQKFCYKICAQNRNWYQLTHSSQLTSNSHKMKFLICFALLFAVAQANPGLVAPLTYSAAAVPAYTAYAAAPYAAYSTYAAPAVATYSHAAYSAPAVATYSHVGAPAVYSAPVASVASVAPVAPVTYSAPLVSTLLKKKIFGYDITLAGEFLICLALLFAVAQANPGIVAPLTYSAVPTVATYAASPYAYSAYAAPAVATYSHLAAPAVYSAPVARVAAVAPVARVAAVAPVAYSAPIISTLLKK</sequence>
<dbReference type="GeneID" id="105233283"/>
<accession>A0ABM3JNZ7</accession>
<keyword evidence="2" id="KW-1185">Reference proteome</keyword>
<evidence type="ECO:0000313" key="2">
    <source>
        <dbReference type="Proteomes" id="UP001652620"/>
    </source>
</evidence>